<feature type="region of interest" description="Disordered" evidence="6">
    <location>
        <begin position="208"/>
        <end position="270"/>
    </location>
</feature>
<dbReference type="GO" id="GO:0015144">
    <property type="term" value="F:carbohydrate transmembrane transporter activity"/>
    <property type="evidence" value="ECO:0007669"/>
    <property type="project" value="InterPro"/>
</dbReference>
<keyword evidence="4 7" id="KW-1133">Transmembrane helix</keyword>
<evidence type="ECO:0000256" key="5">
    <source>
        <dbReference type="ARBA" id="ARBA00023136"/>
    </source>
</evidence>
<comment type="subcellular location">
    <subcellularLocation>
        <location evidence="1">Membrane</location>
        <topology evidence="1">Multi-pass membrane protein</topology>
    </subcellularLocation>
</comment>
<feature type="transmembrane region" description="Helical" evidence="7">
    <location>
        <begin position="276"/>
        <end position="295"/>
    </location>
</feature>
<dbReference type="PANTHER" id="PTHR16119">
    <property type="entry name" value="TRANSMEMBRANE PROTEIN 144"/>
    <property type="match status" value="1"/>
</dbReference>
<feature type="transmembrane region" description="Helical" evidence="7">
    <location>
        <begin position="383"/>
        <end position="401"/>
    </location>
</feature>
<evidence type="ECO:0008006" key="9">
    <source>
        <dbReference type="Google" id="ProtNLM"/>
    </source>
</evidence>
<protein>
    <recommendedName>
        <fullName evidence="9">EamA domain-containing protein</fullName>
    </recommendedName>
</protein>
<gene>
    <name evidence="8" type="ORF">ACOF00016_LOCUS10436</name>
</gene>
<feature type="transmembrane region" description="Helical" evidence="7">
    <location>
        <begin position="110"/>
        <end position="129"/>
    </location>
</feature>
<dbReference type="Pfam" id="PF07857">
    <property type="entry name" value="TMEM144"/>
    <property type="match status" value="1"/>
</dbReference>
<evidence type="ECO:0000256" key="1">
    <source>
        <dbReference type="ARBA" id="ARBA00004141"/>
    </source>
</evidence>
<feature type="compositionally biased region" description="Low complexity" evidence="6">
    <location>
        <begin position="257"/>
        <end position="270"/>
    </location>
</feature>
<feature type="transmembrane region" description="Helical" evidence="7">
    <location>
        <begin position="141"/>
        <end position="161"/>
    </location>
</feature>
<feature type="compositionally biased region" description="Polar residues" evidence="6">
    <location>
        <begin position="234"/>
        <end position="247"/>
    </location>
</feature>
<evidence type="ECO:0000256" key="4">
    <source>
        <dbReference type="ARBA" id="ARBA00022989"/>
    </source>
</evidence>
<keyword evidence="3 7" id="KW-0812">Transmembrane</keyword>
<accession>A0A7S3L6I2</accession>
<dbReference type="InterPro" id="IPR012435">
    <property type="entry name" value="TMEM144"/>
</dbReference>
<organism evidence="8">
    <name type="scientific">Amphora coffeiformis</name>
    <dbReference type="NCBI Taxonomy" id="265554"/>
    <lineage>
        <taxon>Eukaryota</taxon>
        <taxon>Sar</taxon>
        <taxon>Stramenopiles</taxon>
        <taxon>Ochrophyta</taxon>
        <taxon>Bacillariophyta</taxon>
        <taxon>Bacillariophyceae</taxon>
        <taxon>Bacillariophycidae</taxon>
        <taxon>Thalassiophysales</taxon>
        <taxon>Catenulaceae</taxon>
        <taxon>Amphora</taxon>
    </lineage>
</organism>
<dbReference type="EMBL" id="HBIM01012781">
    <property type="protein sequence ID" value="CAE0413178.1"/>
    <property type="molecule type" value="Transcribed_RNA"/>
</dbReference>
<evidence type="ECO:0000256" key="6">
    <source>
        <dbReference type="SAM" id="MobiDB-lite"/>
    </source>
</evidence>
<feature type="transmembrane region" description="Helical" evidence="7">
    <location>
        <begin position="355"/>
        <end position="377"/>
    </location>
</feature>
<dbReference type="GO" id="GO:0016020">
    <property type="term" value="C:membrane"/>
    <property type="evidence" value="ECO:0007669"/>
    <property type="project" value="UniProtKB-SubCell"/>
</dbReference>
<reference evidence="8" key="1">
    <citation type="submission" date="2021-01" db="EMBL/GenBank/DDBJ databases">
        <authorList>
            <person name="Corre E."/>
            <person name="Pelletier E."/>
            <person name="Niang G."/>
            <person name="Scheremetjew M."/>
            <person name="Finn R."/>
            <person name="Kale V."/>
            <person name="Holt S."/>
            <person name="Cochrane G."/>
            <person name="Meng A."/>
            <person name="Brown T."/>
            <person name="Cohen L."/>
        </authorList>
    </citation>
    <scope>NUCLEOTIDE SEQUENCE</scope>
    <source>
        <strain evidence="8">CCMP127</strain>
    </source>
</reference>
<evidence type="ECO:0000256" key="3">
    <source>
        <dbReference type="ARBA" id="ARBA00022692"/>
    </source>
</evidence>
<dbReference type="InterPro" id="IPR010651">
    <property type="entry name" value="Sugar_transport"/>
</dbReference>
<comment type="similarity">
    <text evidence="2">Belongs to the TMEM144 family.</text>
</comment>
<feature type="transmembrane region" description="Helical" evidence="7">
    <location>
        <begin position="79"/>
        <end position="104"/>
    </location>
</feature>
<proteinExistence type="inferred from homology"/>
<keyword evidence="5 7" id="KW-0472">Membrane</keyword>
<evidence type="ECO:0000256" key="2">
    <source>
        <dbReference type="ARBA" id="ARBA00005731"/>
    </source>
</evidence>
<evidence type="ECO:0000313" key="8">
    <source>
        <dbReference type="EMBL" id="CAE0413178.1"/>
    </source>
</evidence>
<sequence length="437" mass="47630">MLSPLHRAFWWAKLTGTIHGVCLLNVLLGGFLMGGMATTSAWGYPDATGWIAVLGASVIFGSTGIPFKTKSLQGSSPDPIMFAFYSSWGIFLVSLPLSVFLVWNNNKFSFQPWAIWGSLDILVTTFLAFQTVQQVGYAKGPAIWATTGMIFSFAMGAVVFHETITDMMAAIWSIPCLIAGMLLIISCQLSSTATNEYSHVPTTCTTDDTILANDDDDDKSTKSDNDEDVDVDFSPTNNGDIELTTTLAHPLQGGDGNNNNATTNANNKSSKGNNNMVVGLCLGVLTGLVDGSLMVPFKMTHASNDMETYQYLASFGWSSLITTPVIFALYYYLYYVPCTKRTDKDMFLQQMNLSMIPGILNGVLWGMANVMSVTATYHLTMRIAFPLTQTCVLFATCWGIFYFDEIDKSRETLVKMVAGAGFFVVGAFLLAESSSLQ</sequence>
<feature type="transmembrane region" description="Helical" evidence="7">
    <location>
        <begin position="167"/>
        <end position="185"/>
    </location>
</feature>
<feature type="transmembrane region" description="Helical" evidence="7">
    <location>
        <begin position="315"/>
        <end position="334"/>
    </location>
</feature>
<feature type="transmembrane region" description="Helical" evidence="7">
    <location>
        <begin position="50"/>
        <end position="67"/>
    </location>
</feature>
<name>A0A7S3L6I2_9STRA</name>
<evidence type="ECO:0000256" key="7">
    <source>
        <dbReference type="SAM" id="Phobius"/>
    </source>
</evidence>
<feature type="transmembrane region" description="Helical" evidence="7">
    <location>
        <begin position="21"/>
        <end position="44"/>
    </location>
</feature>
<dbReference type="AlphaFoldDB" id="A0A7S3L6I2"/>
<feature type="transmembrane region" description="Helical" evidence="7">
    <location>
        <begin position="413"/>
        <end position="431"/>
    </location>
</feature>
<dbReference type="PANTHER" id="PTHR16119:SF17">
    <property type="entry name" value="TRANSMEMBRANE PROTEIN 144"/>
    <property type="match status" value="1"/>
</dbReference>